<dbReference type="Proteomes" id="UP000095286">
    <property type="component" value="Unplaced"/>
</dbReference>
<organism evidence="1 2">
    <name type="scientific">Rhabditophanes sp. KR3021</name>
    <dbReference type="NCBI Taxonomy" id="114890"/>
    <lineage>
        <taxon>Eukaryota</taxon>
        <taxon>Metazoa</taxon>
        <taxon>Ecdysozoa</taxon>
        <taxon>Nematoda</taxon>
        <taxon>Chromadorea</taxon>
        <taxon>Rhabditida</taxon>
        <taxon>Tylenchina</taxon>
        <taxon>Panagrolaimomorpha</taxon>
        <taxon>Strongyloidoidea</taxon>
        <taxon>Alloionematidae</taxon>
        <taxon>Rhabditophanes</taxon>
    </lineage>
</organism>
<accession>A0AC35UAS7</accession>
<protein>
    <submittedName>
        <fullName evidence="2">Plus3 domain-containing protein</fullName>
    </submittedName>
</protein>
<proteinExistence type="predicted"/>
<evidence type="ECO:0000313" key="2">
    <source>
        <dbReference type="WBParaSite" id="RSKR_0000971500.1"/>
    </source>
</evidence>
<evidence type="ECO:0000313" key="1">
    <source>
        <dbReference type="Proteomes" id="UP000095286"/>
    </source>
</evidence>
<name>A0AC35UAS7_9BILA</name>
<dbReference type="WBParaSite" id="RSKR_0000971500.1">
    <property type="protein sequence ID" value="RSKR_0000971500.1"/>
    <property type="gene ID" value="RSKR_0000971500"/>
</dbReference>
<reference evidence="2" key="1">
    <citation type="submission" date="2016-11" db="UniProtKB">
        <authorList>
            <consortium name="WormBaseParasite"/>
        </authorList>
    </citation>
    <scope>IDENTIFICATION</scope>
    <source>
        <strain evidence="2">KR3021</strain>
    </source>
</reference>
<sequence>MNAVSSDSDSEDGQPQLKPLSSDSDSSSSSSPSLQVTKTTTKRKISPSKRPKPKKARSYESEEEDGPSKLGSVVVTDLEERKRLKDMTEAERENALYSKYVADENQRELKKVLGGEGKCGVVDENFTANSSDDDHPKPAKALSLDRDMTPDLDFHMPSDIQGKKEKRDAMKHYVQKRKTKKEAEERKQKPVLDVNECFGKGDGSESSSNSGSSRSPTPTTTRPKKANSPPKEAVLKAVPITTIEELVKIRLSRHKLALHCHAKFFPELIVGCFVRIGAHFKDGQQIYRIAEILEVKEGTKVYEFEKARTNLMLKIRYGETVRPYRMEYVSNTMFTKDEFDVWKGNLQKAGLSMPTNKRIAEKEKDICDMLNHEYTESDANYIVEQKNKFRTGPMNFAARKGFLLREKAAAALANNKKRIGEIDGELELIEEKASAAEKKVTKTQDIMNKINLRNKQTMQDIFLSNNAPIDIPSQDDPFTRKSNRMRVVAGRSKEQMALAEANKKLEEEKEVLPLEATKPPVVTQMTKAEMFESIDIDLDDL</sequence>